<keyword evidence="2" id="KW-1185">Reference proteome</keyword>
<gene>
    <name evidence="1" type="ORF">ACFYU5_18800</name>
</gene>
<name>A0ABW6P5N6_9NOCA</name>
<proteinExistence type="predicted"/>
<comment type="caution">
    <text evidence="1">The sequence shown here is derived from an EMBL/GenBank/DDBJ whole genome shotgun (WGS) entry which is preliminary data.</text>
</comment>
<protein>
    <submittedName>
        <fullName evidence="1">Uncharacterized protein</fullName>
    </submittedName>
</protein>
<accession>A0ABW6P5N6</accession>
<sequence length="68" mass="7688">MTWVSTEDNGWHSCVLPELDEGEAGDLWRCPECGAILQVLRAWGGHRGWDKVFDPLGKYHDGLFGDEE</sequence>
<reference evidence="1 2" key="1">
    <citation type="submission" date="2024-10" db="EMBL/GenBank/DDBJ databases">
        <title>The Natural Products Discovery Center: Release of the First 8490 Sequenced Strains for Exploring Actinobacteria Biosynthetic Diversity.</title>
        <authorList>
            <person name="Kalkreuter E."/>
            <person name="Kautsar S.A."/>
            <person name="Yang D."/>
            <person name="Bader C.D."/>
            <person name="Teijaro C.N."/>
            <person name="Fluegel L."/>
            <person name="Davis C.M."/>
            <person name="Simpson J.R."/>
            <person name="Lauterbach L."/>
            <person name="Steele A.D."/>
            <person name="Gui C."/>
            <person name="Meng S."/>
            <person name="Li G."/>
            <person name="Viehrig K."/>
            <person name="Ye F."/>
            <person name="Su P."/>
            <person name="Kiefer A.F."/>
            <person name="Nichols A."/>
            <person name="Cepeda A.J."/>
            <person name="Yan W."/>
            <person name="Fan B."/>
            <person name="Jiang Y."/>
            <person name="Adhikari A."/>
            <person name="Zheng C.-J."/>
            <person name="Schuster L."/>
            <person name="Cowan T.M."/>
            <person name="Smanski M.J."/>
            <person name="Chevrette M.G."/>
            <person name="De Carvalho L.P.S."/>
            <person name="Shen B."/>
        </authorList>
    </citation>
    <scope>NUCLEOTIDE SEQUENCE [LARGE SCALE GENOMIC DNA]</scope>
    <source>
        <strain evidence="1 2">NPDC004119</strain>
    </source>
</reference>
<dbReference type="EMBL" id="JBIAMT010000003">
    <property type="protein sequence ID" value="MFF0498462.1"/>
    <property type="molecule type" value="Genomic_DNA"/>
</dbReference>
<dbReference type="Proteomes" id="UP001601442">
    <property type="component" value="Unassembled WGS sequence"/>
</dbReference>
<dbReference type="RefSeq" id="WP_387395890.1">
    <property type="nucleotide sequence ID" value="NZ_JBIAMT010000003.1"/>
</dbReference>
<evidence type="ECO:0000313" key="1">
    <source>
        <dbReference type="EMBL" id="MFF0498462.1"/>
    </source>
</evidence>
<evidence type="ECO:0000313" key="2">
    <source>
        <dbReference type="Proteomes" id="UP001601442"/>
    </source>
</evidence>
<organism evidence="1 2">
    <name type="scientific">Nocardia aobensis</name>
    <dbReference type="NCBI Taxonomy" id="257277"/>
    <lineage>
        <taxon>Bacteria</taxon>
        <taxon>Bacillati</taxon>
        <taxon>Actinomycetota</taxon>
        <taxon>Actinomycetes</taxon>
        <taxon>Mycobacteriales</taxon>
        <taxon>Nocardiaceae</taxon>
        <taxon>Nocardia</taxon>
    </lineage>
</organism>